<dbReference type="AlphaFoldDB" id="A0A1N7RRR6"/>
<gene>
    <name evidence="3" type="ORF">BN2476_140021</name>
</gene>
<dbReference type="Proteomes" id="UP000195569">
    <property type="component" value="Unassembled WGS sequence"/>
</dbReference>
<dbReference type="PANTHER" id="PTHR43639:SF1">
    <property type="entry name" value="SHORT-CHAIN DEHYDROGENASE_REDUCTASE FAMILY PROTEIN"/>
    <property type="match status" value="1"/>
</dbReference>
<keyword evidence="4" id="KW-1185">Reference proteome</keyword>
<dbReference type="RefSeq" id="WP_087733359.1">
    <property type="nucleotide sequence ID" value="NZ_CYGY02000014.1"/>
</dbReference>
<name>A0A1N7RRR6_9BURK</name>
<reference evidence="3" key="1">
    <citation type="submission" date="2016-12" db="EMBL/GenBank/DDBJ databases">
        <authorList>
            <person name="Moulin L."/>
        </authorList>
    </citation>
    <scope>NUCLEOTIDE SEQUENCE [LARGE SCALE GENOMIC DNA]</scope>
    <source>
        <strain evidence="3">STM 7183</strain>
    </source>
</reference>
<dbReference type="Pfam" id="PF13561">
    <property type="entry name" value="adh_short_C2"/>
    <property type="match status" value="1"/>
</dbReference>
<keyword evidence="2" id="KW-0560">Oxidoreductase</keyword>
<dbReference type="GO" id="GO:0016491">
    <property type="term" value="F:oxidoreductase activity"/>
    <property type="evidence" value="ECO:0007669"/>
    <property type="project" value="UniProtKB-KW"/>
</dbReference>
<protein>
    <submittedName>
        <fullName evidence="3">Halohydrin epoxidase A</fullName>
    </submittedName>
</protein>
<dbReference type="InterPro" id="IPR002347">
    <property type="entry name" value="SDR_fam"/>
</dbReference>
<dbReference type="OrthoDB" id="8991930at2"/>
<dbReference type="EMBL" id="CYGY02000014">
    <property type="protein sequence ID" value="SIT37821.1"/>
    <property type="molecule type" value="Genomic_DNA"/>
</dbReference>
<proteinExistence type="inferred from homology"/>
<evidence type="ECO:0000256" key="2">
    <source>
        <dbReference type="ARBA" id="ARBA00023002"/>
    </source>
</evidence>
<dbReference type="PANTHER" id="PTHR43639">
    <property type="entry name" value="OXIDOREDUCTASE, SHORT-CHAIN DEHYDROGENASE/REDUCTASE FAMILY (AFU_ORTHOLOGUE AFUA_5G02870)"/>
    <property type="match status" value="1"/>
</dbReference>
<accession>A0A1N7RRR6</accession>
<dbReference type="InterPro" id="IPR036291">
    <property type="entry name" value="NAD(P)-bd_dom_sf"/>
</dbReference>
<comment type="caution">
    <text evidence="3">The sequence shown here is derived from an EMBL/GenBank/DDBJ whole genome shotgun (WGS) entry which is preliminary data.</text>
</comment>
<evidence type="ECO:0000313" key="4">
    <source>
        <dbReference type="Proteomes" id="UP000195569"/>
    </source>
</evidence>
<comment type="similarity">
    <text evidence="1">Belongs to the short-chain dehydrogenases/reductases (SDR) family.</text>
</comment>
<dbReference type="PRINTS" id="PR00081">
    <property type="entry name" value="GDHRDH"/>
</dbReference>
<dbReference type="SUPFAM" id="SSF51735">
    <property type="entry name" value="NAD(P)-binding Rossmann-fold domains"/>
    <property type="match status" value="1"/>
</dbReference>
<organism evidence="3 4">
    <name type="scientific">Paraburkholderia piptadeniae</name>
    <dbReference type="NCBI Taxonomy" id="1701573"/>
    <lineage>
        <taxon>Bacteria</taxon>
        <taxon>Pseudomonadati</taxon>
        <taxon>Pseudomonadota</taxon>
        <taxon>Betaproteobacteria</taxon>
        <taxon>Burkholderiales</taxon>
        <taxon>Burkholderiaceae</taxon>
        <taxon>Paraburkholderia</taxon>
    </lineage>
</organism>
<evidence type="ECO:0000256" key="1">
    <source>
        <dbReference type="ARBA" id="ARBA00006484"/>
    </source>
</evidence>
<evidence type="ECO:0000313" key="3">
    <source>
        <dbReference type="EMBL" id="SIT37821.1"/>
    </source>
</evidence>
<dbReference type="Gene3D" id="3.40.50.720">
    <property type="entry name" value="NAD(P)-binding Rossmann-like Domain"/>
    <property type="match status" value="1"/>
</dbReference>
<sequence length="252" mass="26830">MPDAKKTALVTNAAGYAGPPAVTALCNSGFRVFVHDATFKDPVAIAHFLQMHPAAEVICADNPATLVTEAWKTAGQLNAIICNDHYPAVQISSEKAPLDEFRQTLEYLVLNPFALLQAAIPLLRDQGGGNIVMITSCRTHAPIRGGAIPDAARAAANALVKSLGVELAPDAIAVNAVSPNFLYSEAYYPKAIFIDDERGKDYVTKNVPAGRLGRPDEIGDVIRFLASTEARFLTGAIIDFNGGWPSSSVRPT</sequence>